<feature type="transmembrane region" description="Helical" evidence="1">
    <location>
        <begin position="16"/>
        <end position="34"/>
    </location>
</feature>
<reference evidence="2" key="1">
    <citation type="submission" date="2012-12" db="EMBL/GenBank/DDBJ databases">
        <authorList>
            <person name="Pakala S."/>
            <person name="Fedorova N."/>
            <person name="Joardar V."/>
            <person name="Shabalina S."/>
            <person name="Hostetler J."/>
            <person name="Pakala S."/>
            <person name="Zafar N."/>
            <person name="Nierman W."/>
            <person name="Cubeta M."/>
        </authorList>
    </citation>
    <scope>NUCLEOTIDE SEQUENCE</scope>
    <source>
        <strain evidence="2">AG3 Rhs1AP</strain>
    </source>
</reference>
<dbReference type="AlphaFoldDB" id="N0ABP3"/>
<reference evidence="2" key="2">
    <citation type="journal article" date="2014" name="FEMS Microbiol. Lett.">
        <title>Mobile elements and mitochondrial genome expansion in the soil fungus and potato pathogen Rhizoctonia solani AG-3.</title>
        <authorList>
            <person name="Losada L."/>
            <person name="Pakala S.B."/>
            <person name="Fedorova N.D."/>
            <person name="Joardar V."/>
            <person name="Shabalina S.A."/>
            <person name="Hostetler J."/>
            <person name="Pakala S.M."/>
            <person name="Zafar N."/>
            <person name="Thomas E."/>
            <person name="Rodriguez-Carres M."/>
            <person name="Dean R."/>
            <person name="Vilgalys R."/>
            <person name="Nierman W.C."/>
            <person name="Cubeta M.A."/>
        </authorList>
    </citation>
    <scope>NUCLEOTIDE SEQUENCE</scope>
    <source>
        <strain evidence="2">AG3 Rhs1AP</strain>
    </source>
</reference>
<dbReference type="GeneID" id="16029578"/>
<geneLocation type="mitochondrion" evidence="2"/>
<organism evidence="2">
    <name type="scientific">Rhizoctonia solani</name>
    <dbReference type="NCBI Taxonomy" id="456999"/>
    <lineage>
        <taxon>Eukaryota</taxon>
        <taxon>Fungi</taxon>
        <taxon>Dikarya</taxon>
        <taxon>Basidiomycota</taxon>
        <taxon>Agaricomycotina</taxon>
        <taxon>Agaricomycetes</taxon>
        <taxon>Cantharellales</taxon>
        <taxon>Ceratobasidiaceae</taxon>
        <taxon>Rhizoctonia</taxon>
    </lineage>
</organism>
<keyword evidence="1" id="KW-0812">Transmembrane</keyword>
<evidence type="ECO:0000256" key="1">
    <source>
        <dbReference type="SAM" id="Phobius"/>
    </source>
</evidence>
<protein>
    <submittedName>
        <fullName evidence="2">Uncharacterized protein</fullName>
    </submittedName>
</protein>
<accession>N0ABP3</accession>
<evidence type="ECO:0000313" key="2">
    <source>
        <dbReference type="EMBL" id="AGK45347.1"/>
    </source>
</evidence>
<dbReference type="RefSeq" id="YP_008081971.1">
    <property type="nucleotide sequence ID" value="NC_021436.1"/>
</dbReference>
<keyword evidence="2" id="KW-0496">Mitochondrion</keyword>
<keyword evidence="1" id="KW-1133">Transmembrane helix</keyword>
<dbReference type="EMBL" id="KC352446">
    <property type="protein sequence ID" value="AGK45347.1"/>
    <property type="molecule type" value="Genomic_DNA"/>
</dbReference>
<gene>
    <name evidence="2" type="ORF">RSOL_m00040</name>
</gene>
<keyword evidence="1" id="KW-0472">Membrane</keyword>
<name>N0ABP3_9AGAM</name>
<sequence>MGHYSFSCMVLNKFRIYINLFVWAITALAVWSSTNFELWTPFQDSFSVFGSLCTALAVHRETQTLNFVVWKQDNLLSDFFELKV</sequence>
<proteinExistence type="predicted"/>